<dbReference type="Proteomes" id="UP000194137">
    <property type="component" value="Chromosome"/>
</dbReference>
<dbReference type="STRING" id="1235591.CAK95_00135"/>
<accession>A0A1W6ZJQ2</accession>
<dbReference type="Gene3D" id="3.50.50.60">
    <property type="entry name" value="FAD/NAD(P)-binding domain"/>
    <property type="match status" value="1"/>
</dbReference>
<proteinExistence type="predicted"/>
<evidence type="ECO:0000313" key="2">
    <source>
        <dbReference type="Proteomes" id="UP000194137"/>
    </source>
</evidence>
<name>A0A1W6ZJQ2_9HYPH</name>
<dbReference type="AlphaFoldDB" id="A0A1W6ZJQ2"/>
<dbReference type="KEGG" id="psin:CAK95_00135"/>
<dbReference type="InterPro" id="IPR036188">
    <property type="entry name" value="FAD/NAD-bd_sf"/>
</dbReference>
<dbReference type="Gene3D" id="3.30.9.10">
    <property type="entry name" value="D-Amino Acid Oxidase, subunit A, domain 2"/>
    <property type="match status" value="1"/>
</dbReference>
<gene>
    <name evidence="1" type="ORF">CAK95_00135</name>
</gene>
<reference evidence="1 2" key="1">
    <citation type="submission" date="2017-05" db="EMBL/GenBank/DDBJ databases">
        <title>Full genome sequence of Pseudorhodoplanes sinuspersici.</title>
        <authorList>
            <person name="Dastgheib S.M.M."/>
            <person name="Shavandi M."/>
            <person name="Tirandaz H."/>
        </authorList>
    </citation>
    <scope>NUCLEOTIDE SEQUENCE [LARGE SCALE GENOMIC DNA]</scope>
    <source>
        <strain evidence="1 2">RIPI110</strain>
    </source>
</reference>
<sequence>MHRWSGQVLDTIDYCGFIGRNPGNERVYVATGDSGQGMMHGALAGLVEEQAGQEAWRLGIGTCCALHAVLGEHGLHGIPEWFVNDRGMLAGIGVALMRSFSAVGPVLKKKINELLPV</sequence>
<protein>
    <submittedName>
        <fullName evidence="1">Uncharacterized protein</fullName>
    </submittedName>
</protein>
<evidence type="ECO:0000313" key="1">
    <source>
        <dbReference type="EMBL" id="ARP97658.1"/>
    </source>
</evidence>
<keyword evidence="2" id="KW-1185">Reference proteome</keyword>
<dbReference type="EMBL" id="CP021112">
    <property type="protein sequence ID" value="ARP97658.1"/>
    <property type="molecule type" value="Genomic_DNA"/>
</dbReference>
<organism evidence="1 2">
    <name type="scientific">Pseudorhodoplanes sinuspersici</name>
    <dbReference type="NCBI Taxonomy" id="1235591"/>
    <lineage>
        <taxon>Bacteria</taxon>
        <taxon>Pseudomonadati</taxon>
        <taxon>Pseudomonadota</taxon>
        <taxon>Alphaproteobacteria</taxon>
        <taxon>Hyphomicrobiales</taxon>
        <taxon>Pseudorhodoplanes</taxon>
    </lineage>
</organism>